<organism evidence="9 10">
    <name type="scientific">Macrostomum lignano</name>
    <dbReference type="NCBI Taxonomy" id="282301"/>
    <lineage>
        <taxon>Eukaryota</taxon>
        <taxon>Metazoa</taxon>
        <taxon>Spiralia</taxon>
        <taxon>Lophotrochozoa</taxon>
        <taxon>Platyhelminthes</taxon>
        <taxon>Rhabditophora</taxon>
        <taxon>Macrostomorpha</taxon>
        <taxon>Macrostomida</taxon>
        <taxon>Macrostomidae</taxon>
        <taxon>Macrostomum</taxon>
    </lineage>
</organism>
<accession>A0A1I8HWI9</accession>
<keyword evidence="2" id="KW-0732">Signal</keyword>
<dbReference type="InterPro" id="IPR009048">
    <property type="entry name" value="A-macroglobulin_rcpt-bd"/>
</dbReference>
<dbReference type="Pfam" id="PF07678">
    <property type="entry name" value="TED_complement"/>
    <property type="match status" value="1"/>
</dbReference>
<reference evidence="10" key="1">
    <citation type="submission" date="2016-11" db="UniProtKB">
        <authorList>
            <consortium name="WormBaseParasite"/>
        </authorList>
    </citation>
    <scope>IDENTIFICATION</scope>
</reference>
<dbReference type="PANTHER" id="PTHR11412:SF136">
    <property type="entry name" value="CD109 ANTIGEN"/>
    <property type="match status" value="1"/>
</dbReference>
<keyword evidence="4" id="KW-0882">Thioester bond</keyword>
<dbReference type="InterPro" id="IPR011625">
    <property type="entry name" value="A2M_N_BRD"/>
</dbReference>
<dbReference type="InterPro" id="IPR015421">
    <property type="entry name" value="PyrdxlP-dep_Trfase_major"/>
</dbReference>
<dbReference type="SUPFAM" id="SSF53383">
    <property type="entry name" value="PLP-dependent transferases"/>
    <property type="match status" value="1"/>
</dbReference>
<dbReference type="GO" id="GO:0003824">
    <property type="term" value="F:catalytic activity"/>
    <property type="evidence" value="ECO:0007669"/>
    <property type="project" value="InterPro"/>
</dbReference>
<dbReference type="InterPro" id="IPR036595">
    <property type="entry name" value="A-macroglobulin_rcpt-bd_sf"/>
</dbReference>
<dbReference type="Gene3D" id="3.40.640.10">
    <property type="entry name" value="Type I PLP-dependent aspartate aminotransferase-like (Major domain)"/>
    <property type="match status" value="1"/>
</dbReference>
<keyword evidence="6" id="KW-0325">Glycoprotein</keyword>
<comment type="similarity">
    <text evidence="1">Belongs to the class-I pyridoxal-phosphate-dependent aminotransferase family.</text>
</comment>
<dbReference type="InterPro" id="IPR004838">
    <property type="entry name" value="NHTrfase_class1_PyrdxlP-BS"/>
</dbReference>
<dbReference type="InterPro" id="IPR013783">
    <property type="entry name" value="Ig-like_fold"/>
</dbReference>
<keyword evidence="9" id="KW-1185">Reference proteome</keyword>
<dbReference type="GO" id="GO:0005615">
    <property type="term" value="C:extracellular space"/>
    <property type="evidence" value="ECO:0007669"/>
    <property type="project" value="InterPro"/>
</dbReference>
<dbReference type="Gene3D" id="2.20.130.20">
    <property type="match status" value="1"/>
</dbReference>
<dbReference type="PROSITE" id="PS00477">
    <property type="entry name" value="ALPHA_2_MACROGLOBULIN"/>
    <property type="match status" value="1"/>
</dbReference>
<dbReference type="InterPro" id="IPR019742">
    <property type="entry name" value="MacrogloblnA2_CS"/>
</dbReference>
<dbReference type="Gene3D" id="2.60.40.690">
    <property type="entry name" value="Alpha-macroglobulin, receptor-binding domain"/>
    <property type="match status" value="1"/>
</dbReference>
<dbReference type="InterPro" id="IPR047565">
    <property type="entry name" value="Alpha-macroglob_thiol-ester_cl"/>
</dbReference>
<evidence type="ECO:0000313" key="10">
    <source>
        <dbReference type="WBParaSite" id="maker-uti_cns_0008451-snap-gene-0.2-mRNA-1"/>
    </source>
</evidence>
<dbReference type="SMART" id="SM01360">
    <property type="entry name" value="A2M"/>
    <property type="match status" value="1"/>
</dbReference>
<evidence type="ECO:0000313" key="9">
    <source>
        <dbReference type="Proteomes" id="UP000095280"/>
    </source>
</evidence>
<sequence length="1993" mass="217139">MLRRRHDALDQRSVSLSIKSALSHLDESPDLRELLRAGQPRRVVNLGLGESPFPPPPAAAELLRRNADACRYSPSDGCPELRAAFADFHGWPGGAESVVIGPGCRGLLFALLLAFEGRIFIAAPAWSACGPQCELLRRLHSAVFVVPTDFDDAWKIKPSALRRAVLSVESGCRGSETASNKLLVLASPGNPSGQCYSAEEFARLAETLAELGFTAAVSDETYALLRYDGRPHRSLSEFYPDGAVILTSLSKWAGLAGWRIGCALFPRRLVGLQESVAGALSQMAPCAPTPQQQLAAAELLRAACPDPGAATAAACRVLRRLGRFCSERLSGCGRVRVLAPQAGFFLLIDLTDLADDLRCLGADTAGQVCTRLLRDLGLLLLPGDAFMLPPEAVVLRLCFLDFDGGAAVEAANQGGDKEVEDNDERFVLSHCQPTADAVLRLCDWLRRLPERAAAERDWQAELRRLNVPSRHRQKKAEGTTANIQGIKPSRNLASLASCLLLLALLAAPGGTQAQAEPAAEPASKARYTVVCSRILQPGRDFRVGVALLTRAPGRGIQRVSVRVGTVSKGNDFDELSARSDWESDSTDRAVTSKDLTISVPGRPNKFDLSGNYNLSVTIEDTQGNVYSNSTEISLSESPTVSLIQTDKAIYKPGQLVKFRIVNLDETLKPVSVSMEVLIKDAKGNLVDKQLHNPDDLASQEKQLVMTGQFRLSDMPNEGDWSITAKSELFTETKTFTVRQYVLPKFTLELSVPSFVHVNDSEFTVRTKVQYTYEKAVEGEISVTMGPYMNCRSCKNKYDMLQTFTSDSAPDGETSFTFNLTSWREHLRSIGYTDRPYNYMAKASVQFKEKFTGEVKLVEKTFTIYTKSYELKIDTSQTAFFLPGFSVPVQMTLMRPDDKPFTAAAASNASATIVYHRRGKKQTMQFFNGPLSPSPTGTGASLLVRIPVDADFYPVRIEVKIDSDDSSKLHGTSTIYPYIGVTDDYVKVSKRILRDDSVEVDVEKTSGISLVYYAVLSRGQIQRWGRFADGAGAKVRFAKADLDSFVSDVTLVAFGFDRSGEIVASVVKHSTARLGGQIELSSNLTDNRGEPQQGAVVSVRAAPDSFVFLTGIDASVNLLATGQDILQSTLTEQYNSRISGLRYWPRPQKLTTARILQENGLILLSDAFYYADDNSMDYMYGQARNRKLMGASAEMAPAPPMAIRGQDSSGSGKTQVRKFFPETMIWTLVQADSEGLARHSFVLPDTITSWDVTGFGVAVDRPFQTMDSAFKLTTFKNFFIRPVLPYSLVRGEKFLLKVLAFNYRAIAGSVEVAVNVTRPALQLPSQTVSLEANSVGLAVFELTPSSLPSLDVTIRATWTGESSSETDVVVKSIIVIPEGKTVYRSRSVLLTAPANSSSDSAQQEITVEFPPEDSPDLVAGSEVFSYSVIGDVTGPAMQNIGGLLRLPSGCGEQNMVNFAPAVFIWEYLTATRQDTDPDVSKKALQVMKVGLQRQLTYKRLDGSYSAFGQQDEAGSAWLTAFVLSIYSKAAAFITVGSDSLTGQSVSFLLSRQSVNGQFSELSAARILDPGLQGSSGSASHGLTAFICMSLMDVEEAAIRWPKLQSTTWKDTDTRGAITKCLWFLKSAFESSPAEFSSYDAALSAYLLRRAQASTRYRQASLERGLQALTTALSEKAETDSNGGKYWSTSNRWGRRRGSVEATGWALIGCSMKSDATEECLQILRWLSDQQNSLGGFSSSQATVVGIRAIAAFATSSGLTGGDASVALNWGDISFLNIIEDSNRRVLQQSDLLRGTTARVGEVQARHTGEGAGFALAKLSWQYNILDRQQLTASDWKSSNGLSIRLGLMPPKLPPKSQHRLAVCAKANTTVSGEGMLILRGYSAGRLPEPSSVAGLKRVEAGSQEVVMYFDYLPNDGACVSLQWSRDVPVLKLSPQQISLQMYYNADRIVSASYLSPELQELTRCTACPECPDCSTLSPDTAEEPGQPAWLNWLV</sequence>
<dbReference type="CDD" id="cd00609">
    <property type="entry name" value="AAT_like"/>
    <property type="match status" value="1"/>
</dbReference>
<keyword evidence="3" id="KW-0663">Pyridoxal phosphate</keyword>
<evidence type="ECO:0000256" key="6">
    <source>
        <dbReference type="ARBA" id="ARBA00023180"/>
    </source>
</evidence>
<dbReference type="Pfam" id="PF17791">
    <property type="entry name" value="MG3"/>
    <property type="match status" value="1"/>
</dbReference>
<dbReference type="SMART" id="SM01419">
    <property type="entry name" value="Thiol-ester_cl"/>
    <property type="match status" value="1"/>
</dbReference>
<protein>
    <submittedName>
        <fullName evidence="10">Aminotran_1_2 domain-containing protein</fullName>
    </submittedName>
</protein>
<dbReference type="Gene3D" id="2.60.120.1540">
    <property type="match status" value="1"/>
</dbReference>
<evidence type="ECO:0000256" key="5">
    <source>
        <dbReference type="ARBA" id="ARBA00023157"/>
    </source>
</evidence>
<dbReference type="PROSITE" id="PS00105">
    <property type="entry name" value="AA_TRANSFER_CLASS_1"/>
    <property type="match status" value="1"/>
</dbReference>
<dbReference type="Pfam" id="PF00207">
    <property type="entry name" value="A2M"/>
    <property type="match status" value="1"/>
</dbReference>
<dbReference type="InterPro" id="IPR008930">
    <property type="entry name" value="Terpenoid_cyclase/PrenylTrfase"/>
</dbReference>
<dbReference type="Gene3D" id="6.20.50.160">
    <property type="match status" value="1"/>
</dbReference>
<dbReference type="Gene3D" id="1.50.10.20">
    <property type="match status" value="1"/>
</dbReference>
<name>A0A1I8HWI9_9PLAT</name>
<dbReference type="Gene3D" id="2.60.40.1940">
    <property type="match status" value="1"/>
</dbReference>
<evidence type="ECO:0000256" key="3">
    <source>
        <dbReference type="ARBA" id="ARBA00022898"/>
    </source>
</evidence>
<dbReference type="Pfam" id="PF07677">
    <property type="entry name" value="A2M_recep"/>
    <property type="match status" value="1"/>
</dbReference>
<evidence type="ECO:0000256" key="4">
    <source>
        <dbReference type="ARBA" id="ARBA00022966"/>
    </source>
</evidence>
<dbReference type="InterPro" id="IPR002890">
    <property type="entry name" value="MG2"/>
</dbReference>
<evidence type="ECO:0000259" key="8">
    <source>
        <dbReference type="SMART" id="SM01361"/>
    </source>
</evidence>
<dbReference type="GO" id="GO:0030170">
    <property type="term" value="F:pyridoxal phosphate binding"/>
    <property type="evidence" value="ECO:0007669"/>
    <property type="project" value="InterPro"/>
</dbReference>
<dbReference type="PANTHER" id="PTHR11412">
    <property type="entry name" value="MACROGLOBULIN / COMPLEMENT"/>
    <property type="match status" value="1"/>
</dbReference>
<dbReference type="InterPro" id="IPR011626">
    <property type="entry name" value="Alpha-macroglobulin_TED"/>
</dbReference>
<evidence type="ECO:0000256" key="1">
    <source>
        <dbReference type="ARBA" id="ARBA00007441"/>
    </source>
</evidence>
<feature type="domain" description="Alpha-2-macroglobulin" evidence="7">
    <location>
        <begin position="1222"/>
        <end position="1313"/>
    </location>
</feature>
<dbReference type="SUPFAM" id="SSF48239">
    <property type="entry name" value="Terpenoid cyclases/Protein prenyltransferases"/>
    <property type="match status" value="1"/>
</dbReference>
<dbReference type="Pfam" id="PF07703">
    <property type="entry name" value="A2M_BRD"/>
    <property type="match status" value="1"/>
</dbReference>
<keyword evidence="5" id="KW-1015">Disulfide bond</keyword>
<dbReference type="SUPFAM" id="SSF49410">
    <property type="entry name" value="Alpha-macroglobulin receptor domain"/>
    <property type="match status" value="1"/>
</dbReference>
<proteinExistence type="inferred from homology"/>
<dbReference type="InterPro" id="IPR015424">
    <property type="entry name" value="PyrdxlP-dep_Trfase"/>
</dbReference>
<evidence type="ECO:0000259" key="7">
    <source>
        <dbReference type="SMART" id="SM01360"/>
    </source>
</evidence>
<dbReference type="GO" id="GO:0004866">
    <property type="term" value="F:endopeptidase inhibitor activity"/>
    <property type="evidence" value="ECO:0007669"/>
    <property type="project" value="InterPro"/>
</dbReference>
<evidence type="ECO:0000256" key="2">
    <source>
        <dbReference type="ARBA" id="ARBA00022729"/>
    </source>
</evidence>
<dbReference type="Pfam" id="PF00155">
    <property type="entry name" value="Aminotran_1_2"/>
    <property type="match status" value="1"/>
</dbReference>
<dbReference type="Gene3D" id="2.60.40.1930">
    <property type="match status" value="3"/>
</dbReference>
<dbReference type="InterPro" id="IPR050473">
    <property type="entry name" value="A2M/Complement_sys"/>
</dbReference>
<dbReference type="Proteomes" id="UP000095280">
    <property type="component" value="Unplaced"/>
</dbReference>
<dbReference type="InterPro" id="IPR001599">
    <property type="entry name" value="Macroglobln_a2"/>
</dbReference>
<dbReference type="Gene3D" id="2.60.40.10">
    <property type="entry name" value="Immunoglobulins"/>
    <property type="match status" value="2"/>
</dbReference>
<feature type="domain" description="Alpha-macroglobulin receptor-binding" evidence="8">
    <location>
        <begin position="1881"/>
        <end position="1952"/>
    </location>
</feature>
<dbReference type="Pfam" id="PF01835">
    <property type="entry name" value="MG2"/>
    <property type="match status" value="1"/>
</dbReference>
<dbReference type="InterPro" id="IPR041555">
    <property type="entry name" value="MG3"/>
</dbReference>
<dbReference type="FunFam" id="2.60.40.1930:FF:000001">
    <property type="entry name" value="CD109 isoform 3"/>
    <property type="match status" value="1"/>
</dbReference>
<dbReference type="InterPro" id="IPR004839">
    <property type="entry name" value="Aminotransferase_I/II_large"/>
</dbReference>
<dbReference type="WBParaSite" id="maker-uti_cns_0008451-snap-gene-0.2-mRNA-1">
    <property type="protein sequence ID" value="maker-uti_cns_0008451-snap-gene-0.2-mRNA-1"/>
    <property type="gene ID" value="maker-uti_cns_0008451-snap-gene-0.2"/>
</dbReference>
<dbReference type="SMART" id="SM01361">
    <property type="entry name" value="A2M_recep"/>
    <property type="match status" value="1"/>
</dbReference>